<protein>
    <submittedName>
        <fullName evidence="2">AT11857p</fullName>
    </submittedName>
</protein>
<feature type="region of interest" description="Disordered" evidence="1">
    <location>
        <begin position="60"/>
        <end position="107"/>
    </location>
</feature>
<feature type="compositionally biased region" description="Basic and acidic residues" evidence="1">
    <location>
        <begin position="78"/>
        <end position="90"/>
    </location>
</feature>
<dbReference type="EMBL" id="AY095172">
    <property type="protein sequence ID" value="AAM12265.1"/>
    <property type="molecule type" value="mRNA"/>
</dbReference>
<sequence>MQSSARPSASLRFRATPPRVRPPRNYKLHSIKKSCRGAQININSMNINCQDELLERGVRKNTGGGQWQGGANGSIDLHIGRHDDDGDNAHGPKCTQAGPKRKRGLAK</sequence>
<feature type="region of interest" description="Disordered" evidence="1">
    <location>
        <begin position="1"/>
        <end position="25"/>
    </location>
</feature>
<accession>Q8T3I4</accession>
<feature type="compositionally biased region" description="Gly residues" evidence="1">
    <location>
        <begin position="62"/>
        <end position="72"/>
    </location>
</feature>
<organism evidence="2">
    <name type="scientific">Drosophila melanogaster</name>
    <name type="common">Fruit fly</name>
    <dbReference type="NCBI Taxonomy" id="7227"/>
    <lineage>
        <taxon>Eukaryota</taxon>
        <taxon>Metazoa</taxon>
        <taxon>Ecdysozoa</taxon>
        <taxon>Arthropoda</taxon>
        <taxon>Hexapoda</taxon>
        <taxon>Insecta</taxon>
        <taxon>Pterygota</taxon>
        <taxon>Neoptera</taxon>
        <taxon>Endopterygota</taxon>
        <taxon>Diptera</taxon>
        <taxon>Brachycera</taxon>
        <taxon>Muscomorpha</taxon>
        <taxon>Ephydroidea</taxon>
        <taxon>Drosophilidae</taxon>
        <taxon>Drosophila</taxon>
        <taxon>Sophophora</taxon>
    </lineage>
</organism>
<dbReference type="AlphaFoldDB" id="Q8T3I4"/>
<evidence type="ECO:0000256" key="1">
    <source>
        <dbReference type="SAM" id="MobiDB-lite"/>
    </source>
</evidence>
<name>Q8T3I4_DROME</name>
<proteinExistence type="evidence at transcript level"/>
<evidence type="ECO:0000313" key="2">
    <source>
        <dbReference type="EMBL" id="AAM12265.1"/>
    </source>
</evidence>
<reference evidence="2" key="1">
    <citation type="submission" date="2002-04" db="EMBL/GenBank/DDBJ databases">
        <authorList>
            <person name="Stapleton M."/>
            <person name="Brokstein P."/>
            <person name="Hong L."/>
            <person name="Agbayani A."/>
            <person name="Carlson J."/>
            <person name="Champe M."/>
            <person name="Chavez C."/>
            <person name="Dorsett V."/>
            <person name="Dresnek D."/>
            <person name="Farfan D."/>
            <person name="Frise E."/>
            <person name="George R."/>
            <person name="Gonzalez M."/>
            <person name="Guarin H."/>
            <person name="Kronmiller B."/>
            <person name="Li P."/>
            <person name="Liao G."/>
            <person name="Miranda A."/>
            <person name="Mungall C.J."/>
            <person name="Nunoo J."/>
            <person name="Pacleb J."/>
            <person name="Paragas V."/>
            <person name="Park S."/>
            <person name="Patel S."/>
            <person name="Phouanenavong S."/>
            <person name="Wan K."/>
            <person name="Yu C."/>
            <person name="Lewis S.E."/>
            <person name="Rubin G.M."/>
            <person name="Celniker S."/>
        </authorList>
    </citation>
    <scope>NUCLEOTIDE SEQUENCE</scope>
</reference>